<keyword evidence="1" id="KW-0812">Transmembrane</keyword>
<comment type="caution">
    <text evidence="2">The sequence shown here is derived from an EMBL/GenBank/DDBJ whole genome shotgun (WGS) entry which is preliminary data.</text>
</comment>
<evidence type="ECO:0000313" key="3">
    <source>
        <dbReference type="Proteomes" id="UP000030595"/>
    </source>
</evidence>
<keyword evidence="1" id="KW-0472">Membrane</keyword>
<keyword evidence="3" id="KW-1185">Reference proteome</keyword>
<dbReference type="RefSeq" id="WP_036179778.1">
    <property type="nucleotide sequence ID" value="NZ_AVCZ01000058.1"/>
</dbReference>
<evidence type="ECO:0000256" key="1">
    <source>
        <dbReference type="SAM" id="Phobius"/>
    </source>
</evidence>
<accession>A0A0A3JP96</accession>
<sequence>MRHYLLIGLTIVMAPIVILLTPIIVSSLFLNDPDRMVLITYGKNIIIYTLSFGIAFLAIFIIKLFKKIISKLLTGMLALIFIFYLIGSSVQYYIHINDDYIEYNPFFGATEKYEWSKISRVIHELPTDQYEEKYIFELYDGSKFEFIPTAAITKEMKMQIDEKILTMDVSFEEY</sequence>
<reference evidence="2 3" key="1">
    <citation type="submission" date="2014-02" db="EMBL/GenBank/DDBJ databases">
        <title>Draft genome sequence of Lysinibacillus massiliensis CCUG 49529.</title>
        <authorList>
            <person name="Zhang F."/>
            <person name="Wang G."/>
            <person name="Zhang L."/>
        </authorList>
    </citation>
    <scope>NUCLEOTIDE SEQUENCE [LARGE SCALE GENOMIC DNA]</scope>
    <source>
        <strain evidence="2 3">CCUG 49529</strain>
    </source>
</reference>
<dbReference type="eggNOG" id="ENOG5030C14">
    <property type="taxonomic scope" value="Bacteria"/>
</dbReference>
<feature type="transmembrane region" description="Helical" evidence="1">
    <location>
        <begin position="72"/>
        <end position="94"/>
    </location>
</feature>
<dbReference type="AlphaFoldDB" id="A0A0A3JP96"/>
<dbReference type="Proteomes" id="UP000030595">
    <property type="component" value="Unassembled WGS sequence"/>
</dbReference>
<dbReference type="EMBL" id="JPVQ01000058">
    <property type="protein sequence ID" value="KGR88817.1"/>
    <property type="molecule type" value="Genomic_DNA"/>
</dbReference>
<gene>
    <name evidence="2" type="ORF">CD30_17995</name>
</gene>
<proteinExistence type="predicted"/>
<dbReference type="OrthoDB" id="2736499at2"/>
<organism evidence="2 3">
    <name type="scientific">Ureibacillus massiliensis 4400831 = CIP 108448 = CCUG 49529</name>
    <dbReference type="NCBI Taxonomy" id="1211035"/>
    <lineage>
        <taxon>Bacteria</taxon>
        <taxon>Bacillati</taxon>
        <taxon>Bacillota</taxon>
        <taxon>Bacilli</taxon>
        <taxon>Bacillales</taxon>
        <taxon>Caryophanaceae</taxon>
        <taxon>Ureibacillus</taxon>
    </lineage>
</organism>
<name>A0A0A3JP96_9BACL</name>
<feature type="transmembrane region" description="Helical" evidence="1">
    <location>
        <begin position="45"/>
        <end position="65"/>
    </location>
</feature>
<keyword evidence="1" id="KW-1133">Transmembrane helix</keyword>
<evidence type="ECO:0000313" key="2">
    <source>
        <dbReference type="EMBL" id="KGR88817.1"/>
    </source>
</evidence>
<protein>
    <recommendedName>
        <fullName evidence="4">DUF5673 domain-containing protein</fullName>
    </recommendedName>
</protein>
<evidence type="ECO:0008006" key="4">
    <source>
        <dbReference type="Google" id="ProtNLM"/>
    </source>
</evidence>
<feature type="transmembrane region" description="Helical" evidence="1">
    <location>
        <begin position="5"/>
        <end position="25"/>
    </location>
</feature>